<accession>Q65965</accession>
<sequence length="128" mass="14737">MLSGVLLFFRMDAGGVYFYECNITLKDHLVNLIREQDRETDLCRGVSMLLQSTYNLRAVRRLSSHSGPTIVTAIVYSCPNIMSSYLKKEVESQIRVYIRGWIEGLGSGIDDDLHMQWLSEVKVHFFSR</sequence>
<name>Q65965_ADEC1</name>
<protein>
    <submittedName>
        <fullName evidence="1">E4 orf2</fullName>
    </submittedName>
</protein>
<dbReference type="EMBL" id="U55001">
    <property type="protein sequence ID" value="AAB05455.1"/>
    <property type="molecule type" value="Genomic_DNA"/>
</dbReference>
<organism evidence="1">
    <name type="scientific">Canine adenovirus serotype 1</name>
    <name type="common">CAdV-1</name>
    <name type="synonym">Canine adenovirus 1</name>
    <dbReference type="NCBI Taxonomy" id="10512"/>
    <lineage>
        <taxon>Viruses</taxon>
        <taxon>Varidnaviria</taxon>
        <taxon>Bamfordvirae</taxon>
        <taxon>Preplasmiviricota</taxon>
        <taxon>Polisuviricotina</taxon>
        <taxon>Pharingeaviricetes</taxon>
        <taxon>Rowavirales</taxon>
        <taxon>Adenoviridae</taxon>
        <taxon>Mastadenovirus</taxon>
        <taxon>Mastadenovirus canidae</taxon>
        <taxon>Canine mastadenovirus A</taxon>
    </lineage>
</organism>
<evidence type="ECO:0000313" key="1">
    <source>
        <dbReference type="EMBL" id="AAB05455.1"/>
    </source>
</evidence>
<reference evidence="1" key="1">
    <citation type="submission" date="1996-04" db="EMBL/GenBank/DDBJ databases">
        <title>DNA sequence and genomic organization of canine adenovirus type 1.</title>
        <authorList>
            <person name="Campbell J.B."/>
            <person name="Zhao Y."/>
        </authorList>
    </citation>
    <scope>NUCLEOTIDE SEQUENCE</scope>
    <source>
        <strain evidence="1">CLL</strain>
    </source>
</reference>
<proteinExistence type="predicted"/>